<reference evidence="2 3" key="1">
    <citation type="submission" date="2018-03" db="EMBL/GenBank/DDBJ databases">
        <title>Genomic Encyclopedia of Archaeal and Bacterial Type Strains, Phase II (KMG-II): from individual species to whole genera.</title>
        <authorList>
            <person name="Goeker M."/>
        </authorList>
    </citation>
    <scope>NUCLEOTIDE SEQUENCE [LARGE SCALE GENOMIC DNA]</scope>
    <source>
        <strain evidence="2 3">DSM 44720</strain>
    </source>
</reference>
<dbReference type="EMBL" id="PVTF01000009">
    <property type="protein sequence ID" value="PRY37906.1"/>
    <property type="molecule type" value="Genomic_DNA"/>
</dbReference>
<comment type="caution">
    <text evidence="2">The sequence shown here is derived from an EMBL/GenBank/DDBJ whole genome shotgun (WGS) entry which is preliminary data.</text>
</comment>
<evidence type="ECO:0000313" key="3">
    <source>
        <dbReference type="Proteomes" id="UP000239494"/>
    </source>
</evidence>
<protein>
    <submittedName>
        <fullName evidence="2">Regulatory LuxR family protein</fullName>
    </submittedName>
</protein>
<dbReference type="InterPro" id="IPR016032">
    <property type="entry name" value="Sig_transdc_resp-reg_C-effctor"/>
</dbReference>
<dbReference type="RefSeq" id="WP_106190850.1">
    <property type="nucleotide sequence ID" value="NZ_PVTF01000009.1"/>
</dbReference>
<dbReference type="Proteomes" id="UP000239494">
    <property type="component" value="Unassembled WGS sequence"/>
</dbReference>
<evidence type="ECO:0000259" key="1">
    <source>
        <dbReference type="SMART" id="SM00421"/>
    </source>
</evidence>
<dbReference type="GO" id="GO:0003677">
    <property type="term" value="F:DNA binding"/>
    <property type="evidence" value="ECO:0007669"/>
    <property type="project" value="InterPro"/>
</dbReference>
<gene>
    <name evidence="2" type="ORF">CLV43_109126</name>
</gene>
<proteinExistence type="predicted"/>
<organism evidence="2 3">
    <name type="scientific">Umezawaea tangerina</name>
    <dbReference type="NCBI Taxonomy" id="84725"/>
    <lineage>
        <taxon>Bacteria</taxon>
        <taxon>Bacillati</taxon>
        <taxon>Actinomycetota</taxon>
        <taxon>Actinomycetes</taxon>
        <taxon>Pseudonocardiales</taxon>
        <taxon>Pseudonocardiaceae</taxon>
        <taxon>Umezawaea</taxon>
    </lineage>
</organism>
<feature type="domain" description="HTH luxR-type" evidence="1">
    <location>
        <begin position="6"/>
        <end position="63"/>
    </location>
</feature>
<dbReference type="SUPFAM" id="SSF46894">
    <property type="entry name" value="C-terminal effector domain of the bipartite response regulators"/>
    <property type="match status" value="1"/>
</dbReference>
<dbReference type="OrthoDB" id="3698411at2"/>
<dbReference type="GO" id="GO:0006355">
    <property type="term" value="P:regulation of DNA-templated transcription"/>
    <property type="evidence" value="ECO:0007669"/>
    <property type="project" value="InterPro"/>
</dbReference>
<accession>A0A2T0SWV2</accession>
<evidence type="ECO:0000313" key="2">
    <source>
        <dbReference type="EMBL" id="PRY37906.1"/>
    </source>
</evidence>
<dbReference type="SMART" id="SM00421">
    <property type="entry name" value="HTH_LUXR"/>
    <property type="match status" value="1"/>
</dbReference>
<dbReference type="InterPro" id="IPR036388">
    <property type="entry name" value="WH-like_DNA-bd_sf"/>
</dbReference>
<dbReference type="InterPro" id="IPR000792">
    <property type="entry name" value="Tscrpt_reg_LuxR_C"/>
</dbReference>
<name>A0A2T0SWV2_9PSEU</name>
<dbReference type="Pfam" id="PF00196">
    <property type="entry name" value="GerE"/>
    <property type="match status" value="1"/>
</dbReference>
<keyword evidence="3" id="KW-1185">Reference proteome</keyword>
<sequence length="69" mass="7741">MLETVEPSLGQQDLTMLAFLADGMVVEAVGRRMELSDRTVRRRMRAVCDQLGVRTPVQAIVWAARRGLI</sequence>
<dbReference type="Gene3D" id="1.10.10.10">
    <property type="entry name" value="Winged helix-like DNA-binding domain superfamily/Winged helix DNA-binding domain"/>
    <property type="match status" value="1"/>
</dbReference>
<dbReference type="AlphaFoldDB" id="A0A2T0SWV2"/>